<organism evidence="2 3">
    <name type="scientific">Hermanssonia centrifuga</name>
    <dbReference type="NCBI Taxonomy" id="98765"/>
    <lineage>
        <taxon>Eukaryota</taxon>
        <taxon>Fungi</taxon>
        <taxon>Dikarya</taxon>
        <taxon>Basidiomycota</taxon>
        <taxon>Agaricomycotina</taxon>
        <taxon>Agaricomycetes</taxon>
        <taxon>Polyporales</taxon>
        <taxon>Meruliaceae</taxon>
        <taxon>Hermanssonia</taxon>
    </lineage>
</organism>
<feature type="transmembrane region" description="Helical" evidence="1">
    <location>
        <begin position="27"/>
        <end position="50"/>
    </location>
</feature>
<keyword evidence="1" id="KW-1133">Transmembrane helix</keyword>
<comment type="caution">
    <text evidence="2">The sequence shown here is derived from an EMBL/GenBank/DDBJ whole genome shotgun (WGS) entry which is preliminary data.</text>
</comment>
<accession>A0A4V3XA67</accession>
<name>A0A4V3XA67_9APHY</name>
<evidence type="ECO:0000313" key="3">
    <source>
        <dbReference type="Proteomes" id="UP000309038"/>
    </source>
</evidence>
<keyword evidence="1" id="KW-0812">Transmembrane</keyword>
<sequence length="119" mass="13543">MGAAGVAFAEFIFIWRTYALWERSKKILYLLGTMWGSYSYGWQAIFYILVKFAIALEFGPQPFPEVSGCNMIFGSNVLFISFTTLLLLDAVIIILTLVKGIRQMRITKSPLLKTLYRDG</sequence>
<gene>
    <name evidence="2" type="ORF">EW026_g4969</name>
</gene>
<protein>
    <submittedName>
        <fullName evidence="2">Uncharacterized protein</fullName>
    </submittedName>
</protein>
<keyword evidence="1" id="KW-0472">Membrane</keyword>
<dbReference type="Proteomes" id="UP000309038">
    <property type="component" value="Unassembled WGS sequence"/>
</dbReference>
<evidence type="ECO:0000313" key="2">
    <source>
        <dbReference type="EMBL" id="THG96962.1"/>
    </source>
</evidence>
<reference evidence="2 3" key="1">
    <citation type="submission" date="2019-02" db="EMBL/GenBank/DDBJ databases">
        <title>Genome sequencing of the rare red list fungi Phlebia centrifuga.</title>
        <authorList>
            <person name="Buettner E."/>
            <person name="Kellner H."/>
        </authorList>
    </citation>
    <scope>NUCLEOTIDE SEQUENCE [LARGE SCALE GENOMIC DNA]</scope>
    <source>
        <strain evidence="2 3">DSM 108282</strain>
    </source>
</reference>
<keyword evidence="3" id="KW-1185">Reference proteome</keyword>
<feature type="transmembrane region" description="Helical" evidence="1">
    <location>
        <begin position="70"/>
        <end position="98"/>
    </location>
</feature>
<dbReference type="AlphaFoldDB" id="A0A4V3XA67"/>
<proteinExistence type="predicted"/>
<dbReference type="EMBL" id="SGPJ01000198">
    <property type="protein sequence ID" value="THG96962.1"/>
    <property type="molecule type" value="Genomic_DNA"/>
</dbReference>
<evidence type="ECO:0000256" key="1">
    <source>
        <dbReference type="SAM" id="Phobius"/>
    </source>
</evidence>